<evidence type="ECO:0000313" key="2">
    <source>
        <dbReference type="EMBL" id="PLB39106.1"/>
    </source>
</evidence>
<accession>A0A2I2FEN8</accession>
<reference evidence="2 3" key="1">
    <citation type="submission" date="2017-12" db="EMBL/GenBank/DDBJ databases">
        <authorList>
            <consortium name="DOE Joint Genome Institute"/>
            <person name="Haridas S."/>
            <person name="Kjaerbolling I."/>
            <person name="Vesth T.C."/>
            <person name="Frisvad J.C."/>
            <person name="Nybo J.L."/>
            <person name="Theobald S."/>
            <person name="Kuo A."/>
            <person name="Bowyer P."/>
            <person name="Matsuda Y."/>
            <person name="Mondo S."/>
            <person name="Lyhne E.K."/>
            <person name="Kogle M.E."/>
            <person name="Clum A."/>
            <person name="Lipzen A."/>
            <person name="Salamov A."/>
            <person name="Ngan C.Y."/>
            <person name="Daum C."/>
            <person name="Chiniquy J."/>
            <person name="Barry K."/>
            <person name="LaButti K."/>
            <person name="Simmons B.A."/>
            <person name="Magnuson J.K."/>
            <person name="Mortensen U.H."/>
            <person name="Larsen T.O."/>
            <person name="Grigoriev I.V."/>
            <person name="Baker S.E."/>
            <person name="Andersen M.R."/>
            <person name="Nordberg H.P."/>
            <person name="Cantor M.N."/>
            <person name="Hua S.X."/>
        </authorList>
    </citation>
    <scope>NUCLEOTIDE SEQUENCE [LARGE SCALE GENOMIC DNA]</scope>
    <source>
        <strain evidence="2 3">CBS 102.13</strain>
    </source>
</reference>
<sequence length="90" mass="10646">MTMTTTTTTTNEIWHPFCTRKGIVMNVLFLFLFFLSIYASQLLDDRKHTHLLEREKDRRCWIKASAFLVMATVWEADILYLALLARDRCT</sequence>
<protein>
    <submittedName>
        <fullName evidence="2">Uncharacterized protein</fullName>
    </submittedName>
</protein>
<proteinExistence type="predicted"/>
<dbReference type="EMBL" id="KZ559131">
    <property type="protein sequence ID" value="PLB39106.1"/>
    <property type="molecule type" value="Genomic_DNA"/>
</dbReference>
<dbReference type="RefSeq" id="XP_024673118.1">
    <property type="nucleotide sequence ID" value="XM_024812135.1"/>
</dbReference>
<gene>
    <name evidence="2" type="ORF">BDW47DRAFT_103696</name>
</gene>
<name>A0A2I2FEN8_ASPCN</name>
<evidence type="ECO:0000313" key="3">
    <source>
        <dbReference type="Proteomes" id="UP000234585"/>
    </source>
</evidence>
<dbReference type="GeneID" id="36519295"/>
<dbReference type="AlphaFoldDB" id="A0A2I2FEN8"/>
<keyword evidence="3" id="KW-1185">Reference proteome</keyword>
<feature type="transmembrane region" description="Helical" evidence="1">
    <location>
        <begin position="64"/>
        <end position="85"/>
    </location>
</feature>
<organism evidence="2 3">
    <name type="scientific">Aspergillus candidus</name>
    <dbReference type="NCBI Taxonomy" id="41067"/>
    <lineage>
        <taxon>Eukaryota</taxon>
        <taxon>Fungi</taxon>
        <taxon>Dikarya</taxon>
        <taxon>Ascomycota</taxon>
        <taxon>Pezizomycotina</taxon>
        <taxon>Eurotiomycetes</taxon>
        <taxon>Eurotiomycetidae</taxon>
        <taxon>Eurotiales</taxon>
        <taxon>Aspergillaceae</taxon>
        <taxon>Aspergillus</taxon>
        <taxon>Aspergillus subgen. Circumdati</taxon>
    </lineage>
</organism>
<evidence type="ECO:0000256" key="1">
    <source>
        <dbReference type="SAM" id="Phobius"/>
    </source>
</evidence>
<dbReference type="Proteomes" id="UP000234585">
    <property type="component" value="Unassembled WGS sequence"/>
</dbReference>
<keyword evidence="1" id="KW-1133">Transmembrane helix</keyword>
<keyword evidence="1" id="KW-0472">Membrane</keyword>
<dbReference type="OrthoDB" id="722566at2759"/>
<keyword evidence="1" id="KW-0812">Transmembrane</keyword>
<feature type="transmembrane region" description="Helical" evidence="1">
    <location>
        <begin position="23"/>
        <end position="43"/>
    </location>
</feature>